<dbReference type="GO" id="GO:0034257">
    <property type="term" value="F:nicotinamide riboside transmembrane transporter activity"/>
    <property type="evidence" value="ECO:0007669"/>
    <property type="project" value="InterPro"/>
</dbReference>
<feature type="transmembrane region" description="Helical" evidence="8">
    <location>
        <begin position="138"/>
        <end position="157"/>
    </location>
</feature>
<keyword evidence="3" id="KW-0813">Transport</keyword>
<dbReference type="AlphaFoldDB" id="A0A1I1GJW9"/>
<organism evidence="9 10">
    <name type="scientific">Fructobacillus durionis</name>
    <dbReference type="NCBI Taxonomy" id="283737"/>
    <lineage>
        <taxon>Bacteria</taxon>
        <taxon>Bacillati</taxon>
        <taxon>Bacillota</taxon>
        <taxon>Bacilli</taxon>
        <taxon>Lactobacillales</taxon>
        <taxon>Lactobacillaceae</taxon>
        <taxon>Fructobacillus</taxon>
    </lineage>
</organism>
<protein>
    <submittedName>
        <fullName evidence="9">Nicotinamide mononucleotide transporter</fullName>
    </submittedName>
</protein>
<dbReference type="Pfam" id="PF04973">
    <property type="entry name" value="NMN_transporter"/>
    <property type="match status" value="1"/>
</dbReference>
<dbReference type="PANTHER" id="PTHR36122">
    <property type="entry name" value="NICOTINAMIDE RIBOSIDE TRANSPORTER PNUC"/>
    <property type="match status" value="1"/>
</dbReference>
<evidence type="ECO:0000313" key="9">
    <source>
        <dbReference type="EMBL" id="SFC11844.1"/>
    </source>
</evidence>
<keyword evidence="5 8" id="KW-0812">Transmembrane</keyword>
<dbReference type="Proteomes" id="UP000199376">
    <property type="component" value="Unassembled WGS sequence"/>
</dbReference>
<keyword evidence="7 8" id="KW-0472">Membrane</keyword>
<evidence type="ECO:0000256" key="1">
    <source>
        <dbReference type="ARBA" id="ARBA00004651"/>
    </source>
</evidence>
<feature type="transmembrane region" description="Helical" evidence="8">
    <location>
        <begin position="215"/>
        <end position="238"/>
    </location>
</feature>
<comment type="similarity">
    <text evidence="2">Belongs to the nicotinamide ribonucleoside (NR) uptake permease (TC 4.B.1) family.</text>
</comment>
<evidence type="ECO:0000256" key="2">
    <source>
        <dbReference type="ARBA" id="ARBA00006669"/>
    </source>
</evidence>
<dbReference type="EMBL" id="FOLI01000005">
    <property type="protein sequence ID" value="SFC11844.1"/>
    <property type="molecule type" value="Genomic_DNA"/>
</dbReference>
<evidence type="ECO:0000313" key="10">
    <source>
        <dbReference type="Proteomes" id="UP000199376"/>
    </source>
</evidence>
<feature type="transmembrane region" description="Helical" evidence="8">
    <location>
        <begin position="190"/>
        <end position="209"/>
    </location>
</feature>
<accession>A0A1I1GJW9</accession>
<evidence type="ECO:0000256" key="3">
    <source>
        <dbReference type="ARBA" id="ARBA00022448"/>
    </source>
</evidence>
<name>A0A1I1GJW9_9LACO</name>
<sequence>MNHTQSTMALTFSPRAIWSDLRKLKATTKWLLAVMIGAQVLTFALSSDRSGLAWLTLWTGFAAVINLALVDQGKQSNFFWGLLCTSAWLIVAFNSRTFGDVFAQGFAFIMQFFGIYLWAKVRDEDAGEIKPKKLSKQLAWAVLIITVITYLIVLTISKHLNGLQVYLDSAVLPLNIIGQVLMTYGYRSQWFAWILVDIVQVSVWAQNVFVLDGSYAVSMLVLQIVMLVNALYGAWYWYKHSN</sequence>
<dbReference type="RefSeq" id="WP_091502840.1">
    <property type="nucleotide sequence ID" value="NZ_FOLI01000005.1"/>
</dbReference>
<evidence type="ECO:0000256" key="4">
    <source>
        <dbReference type="ARBA" id="ARBA00022475"/>
    </source>
</evidence>
<dbReference type="OrthoDB" id="9791248at2"/>
<evidence type="ECO:0000256" key="8">
    <source>
        <dbReference type="SAM" id="Phobius"/>
    </source>
</evidence>
<dbReference type="PANTHER" id="PTHR36122:SF2">
    <property type="entry name" value="NICOTINAMIDE RIBOSIDE TRANSPORTER PNUC"/>
    <property type="match status" value="1"/>
</dbReference>
<evidence type="ECO:0000256" key="7">
    <source>
        <dbReference type="ARBA" id="ARBA00023136"/>
    </source>
</evidence>
<dbReference type="NCBIfam" id="TIGR01528">
    <property type="entry name" value="NMN_trans_PnuC"/>
    <property type="match status" value="1"/>
</dbReference>
<keyword evidence="4" id="KW-1003">Cell membrane</keyword>
<keyword evidence="6 8" id="KW-1133">Transmembrane helix</keyword>
<feature type="transmembrane region" description="Helical" evidence="8">
    <location>
        <begin position="101"/>
        <end position="118"/>
    </location>
</feature>
<dbReference type="InterPro" id="IPR006419">
    <property type="entry name" value="NMN_transpt_PnuC"/>
</dbReference>
<reference evidence="9 10" key="1">
    <citation type="submission" date="2016-10" db="EMBL/GenBank/DDBJ databases">
        <authorList>
            <person name="de Groot N.N."/>
        </authorList>
    </citation>
    <scope>NUCLEOTIDE SEQUENCE [LARGE SCALE GENOMIC DNA]</scope>
    <source>
        <strain evidence="9 10">DSM 19113</strain>
    </source>
</reference>
<evidence type="ECO:0000256" key="5">
    <source>
        <dbReference type="ARBA" id="ARBA00022692"/>
    </source>
</evidence>
<feature type="transmembrane region" description="Helical" evidence="8">
    <location>
        <begin position="77"/>
        <end position="95"/>
    </location>
</feature>
<feature type="transmembrane region" description="Helical" evidence="8">
    <location>
        <begin position="52"/>
        <end position="70"/>
    </location>
</feature>
<dbReference type="STRING" id="283737.SAMN05660453_1124"/>
<keyword evidence="10" id="KW-1185">Reference proteome</keyword>
<evidence type="ECO:0000256" key="6">
    <source>
        <dbReference type="ARBA" id="ARBA00022989"/>
    </source>
</evidence>
<feature type="transmembrane region" description="Helical" evidence="8">
    <location>
        <begin position="30"/>
        <end position="46"/>
    </location>
</feature>
<proteinExistence type="inferred from homology"/>
<gene>
    <name evidence="9" type="ORF">SAMN05660453_1124</name>
</gene>
<dbReference type="GO" id="GO:0005886">
    <property type="term" value="C:plasma membrane"/>
    <property type="evidence" value="ECO:0007669"/>
    <property type="project" value="UniProtKB-SubCell"/>
</dbReference>
<comment type="subcellular location">
    <subcellularLocation>
        <location evidence="1">Cell membrane</location>
        <topology evidence="1">Multi-pass membrane protein</topology>
    </subcellularLocation>
</comment>